<comment type="subcellular location">
    <subcellularLocation>
        <location evidence="2">Mitochondrion</location>
    </subcellularLocation>
</comment>
<dbReference type="AlphaFoldDB" id="A0A8C0ZIV6"/>
<dbReference type="GO" id="GO:0046872">
    <property type="term" value="F:metal ion binding"/>
    <property type="evidence" value="ECO:0007669"/>
    <property type="project" value="UniProtKB-KW"/>
</dbReference>
<dbReference type="InterPro" id="IPR045851">
    <property type="entry name" value="AMP-bd_C_sf"/>
</dbReference>
<comment type="catalytic activity">
    <reaction evidence="14">
        <text>a medium-chain fatty acid + ATP + CoA = a medium-chain fatty acyl-CoA + AMP + diphosphate</text>
        <dbReference type="Rhea" id="RHEA:48340"/>
        <dbReference type="ChEBI" id="CHEBI:30616"/>
        <dbReference type="ChEBI" id="CHEBI:33019"/>
        <dbReference type="ChEBI" id="CHEBI:57287"/>
        <dbReference type="ChEBI" id="CHEBI:59558"/>
        <dbReference type="ChEBI" id="CHEBI:90546"/>
        <dbReference type="ChEBI" id="CHEBI:456215"/>
        <dbReference type="EC" id="6.2.1.2"/>
    </reaction>
    <physiologicalReaction direction="left-to-right" evidence="14">
        <dbReference type="Rhea" id="RHEA:48341"/>
    </physiologicalReaction>
</comment>
<dbReference type="EC" id="6.2.1.2" evidence="13"/>
<evidence type="ECO:0000256" key="8">
    <source>
        <dbReference type="ARBA" id="ARBA00022840"/>
    </source>
</evidence>
<evidence type="ECO:0000256" key="6">
    <source>
        <dbReference type="ARBA" id="ARBA00022741"/>
    </source>
</evidence>
<dbReference type="Pfam" id="PF00501">
    <property type="entry name" value="AMP-binding"/>
    <property type="match status" value="1"/>
</dbReference>
<dbReference type="InterPro" id="IPR000873">
    <property type="entry name" value="AMP-dep_synth/lig_dom"/>
</dbReference>
<keyword evidence="4" id="KW-0436">Ligase</keyword>
<evidence type="ECO:0000256" key="2">
    <source>
        <dbReference type="ARBA" id="ARBA00004173"/>
    </source>
</evidence>
<evidence type="ECO:0000256" key="11">
    <source>
        <dbReference type="ARBA" id="ARBA00023098"/>
    </source>
</evidence>
<name>A0A8C0ZIV6_CYACU</name>
<dbReference type="PANTHER" id="PTHR43605:SF6">
    <property type="entry name" value="ACYL-COENZYME A SYNTHETASE ACSM5, MITOCHONDRIAL"/>
    <property type="match status" value="1"/>
</dbReference>
<organism evidence="17 18">
    <name type="scientific">Cyanistes caeruleus</name>
    <name type="common">Eurasian blue tit</name>
    <name type="synonym">Parus caeruleus</name>
    <dbReference type="NCBI Taxonomy" id="156563"/>
    <lineage>
        <taxon>Eukaryota</taxon>
        <taxon>Metazoa</taxon>
        <taxon>Chordata</taxon>
        <taxon>Craniata</taxon>
        <taxon>Vertebrata</taxon>
        <taxon>Euteleostomi</taxon>
        <taxon>Archelosauria</taxon>
        <taxon>Archosauria</taxon>
        <taxon>Dinosauria</taxon>
        <taxon>Saurischia</taxon>
        <taxon>Theropoda</taxon>
        <taxon>Coelurosauria</taxon>
        <taxon>Aves</taxon>
        <taxon>Neognathae</taxon>
        <taxon>Neoaves</taxon>
        <taxon>Telluraves</taxon>
        <taxon>Australaves</taxon>
        <taxon>Passeriformes</taxon>
        <taxon>Paridae</taxon>
        <taxon>Cyanistes</taxon>
    </lineage>
</organism>
<proteinExistence type="inferred from homology"/>
<evidence type="ECO:0000259" key="15">
    <source>
        <dbReference type="Pfam" id="PF00501"/>
    </source>
</evidence>
<keyword evidence="8" id="KW-0067">ATP-binding</keyword>
<feature type="domain" description="AMP-binding enzyme C-terminal" evidence="16">
    <location>
        <begin position="495"/>
        <end position="575"/>
    </location>
</feature>
<evidence type="ECO:0000313" key="18">
    <source>
        <dbReference type="Proteomes" id="UP000694410"/>
    </source>
</evidence>
<comment type="cofactor">
    <cofactor evidence="1">
        <name>Mn(2+)</name>
        <dbReference type="ChEBI" id="CHEBI:29035"/>
    </cofactor>
</comment>
<dbReference type="GO" id="GO:0005524">
    <property type="term" value="F:ATP binding"/>
    <property type="evidence" value="ECO:0007669"/>
    <property type="project" value="UniProtKB-KW"/>
</dbReference>
<dbReference type="PANTHER" id="PTHR43605">
    <property type="entry name" value="ACYL-COENZYME A SYNTHETASE"/>
    <property type="match status" value="1"/>
</dbReference>
<evidence type="ECO:0000313" key="17">
    <source>
        <dbReference type="Ensembl" id="ENSCCEP00000024030.1"/>
    </source>
</evidence>
<reference evidence="17" key="1">
    <citation type="submission" date="2025-08" db="UniProtKB">
        <authorList>
            <consortium name="Ensembl"/>
        </authorList>
    </citation>
    <scope>IDENTIFICATION</scope>
</reference>
<keyword evidence="7" id="KW-0276">Fatty acid metabolism</keyword>
<evidence type="ECO:0000256" key="12">
    <source>
        <dbReference type="ARBA" id="ARBA00023128"/>
    </source>
</evidence>
<dbReference type="Pfam" id="PF13193">
    <property type="entry name" value="AMP-binding_C"/>
    <property type="match status" value="1"/>
</dbReference>
<dbReference type="GO" id="GO:0005759">
    <property type="term" value="C:mitochondrial matrix"/>
    <property type="evidence" value="ECO:0007669"/>
    <property type="project" value="TreeGrafter"/>
</dbReference>
<dbReference type="SUPFAM" id="SSF56801">
    <property type="entry name" value="Acetyl-CoA synthetase-like"/>
    <property type="match status" value="1"/>
</dbReference>
<evidence type="ECO:0000256" key="9">
    <source>
        <dbReference type="ARBA" id="ARBA00022842"/>
    </source>
</evidence>
<evidence type="ECO:0000256" key="10">
    <source>
        <dbReference type="ARBA" id="ARBA00022946"/>
    </source>
</evidence>
<keyword evidence="6" id="KW-0547">Nucleotide-binding</keyword>
<dbReference type="GO" id="GO:0031956">
    <property type="term" value="F:medium-chain fatty acid-CoA ligase activity"/>
    <property type="evidence" value="ECO:0007669"/>
    <property type="project" value="UniProtKB-EC"/>
</dbReference>
<keyword evidence="12" id="KW-0496">Mitochondrion</keyword>
<keyword evidence="10" id="KW-0809">Transit peptide</keyword>
<dbReference type="GO" id="GO:0006633">
    <property type="term" value="P:fatty acid biosynthetic process"/>
    <property type="evidence" value="ECO:0007669"/>
    <property type="project" value="TreeGrafter"/>
</dbReference>
<sequence>MRTFIKSWIPQCLWILRSPCRSFHGNNRLLTSQIVSHYVSIIQNKKELPEYFNFASDVLDEWAQLEKDGRKPANPAFWWVNDKGEEVKWSFQELGSLSRKAANVLSEACGLQRGDRVTAILPRVPEWWLLNVACMRAGIVFIPGTSQLTAKDISYRLQASKAKCIITNDTLAPAVESVLPGSQFLKSKLIVGQGSRDGWLNLKELLAAASADHQCVKSRSQDPMIAYFTSGTTGFPKMVVHSHSSYGIGFAATGSFFHLCFFIRYWLNLTPSDIMWNTSDTGWAKSAYGSVFSPWICGSCVFVHNMPQFKPEVIAETLSRYPITAFCTAPTAFRMLVQHDVSSYKFPSLKHCVTGGEALNPEVYAKWKIQTGLDIHEGYGQSETVGICANMKGMKIKPGSLGKALPPYDVQIVDDHGAVVPAGEEGTIGIRVKPTRPFCLFSEYLDNPEKTAACMRGDFYLTGDRGVMDEEGYVWFVGRADDIINSAGYRIGPFEVESALIEHPAVSDVAVVSSPDPERGEVVKAFIVLAPAFKSHDPEKLIRELQQHVKKVTAPYKYPRKVEFVQDLPKTITGKTQRNVLRSKEWAKVRQEQK</sequence>
<dbReference type="FunFam" id="3.40.50.12780:FF:000007">
    <property type="entry name" value="Acyl-coenzyme A synthetase ACSM2A, mitochondrial"/>
    <property type="match status" value="1"/>
</dbReference>
<evidence type="ECO:0000256" key="7">
    <source>
        <dbReference type="ARBA" id="ARBA00022832"/>
    </source>
</evidence>
<evidence type="ECO:0000256" key="3">
    <source>
        <dbReference type="ARBA" id="ARBA00006432"/>
    </source>
</evidence>
<dbReference type="InterPro" id="IPR025110">
    <property type="entry name" value="AMP-bd_C"/>
</dbReference>
<dbReference type="InterPro" id="IPR051087">
    <property type="entry name" value="Mitochondrial_ACSM"/>
</dbReference>
<keyword evidence="11" id="KW-0443">Lipid metabolism</keyword>
<accession>A0A8C0ZIV6</accession>
<dbReference type="FunFam" id="3.30.300.30:FF:000005">
    <property type="entry name" value="Acyl-coenzyme A synthetase ACSM5, mitochondrial"/>
    <property type="match status" value="1"/>
</dbReference>
<keyword evidence="9" id="KW-0460">Magnesium</keyword>
<evidence type="ECO:0000256" key="5">
    <source>
        <dbReference type="ARBA" id="ARBA00022723"/>
    </source>
</evidence>
<evidence type="ECO:0000256" key="4">
    <source>
        <dbReference type="ARBA" id="ARBA00022598"/>
    </source>
</evidence>
<dbReference type="GO" id="GO:0006637">
    <property type="term" value="P:acyl-CoA metabolic process"/>
    <property type="evidence" value="ECO:0007669"/>
    <property type="project" value="TreeGrafter"/>
</dbReference>
<dbReference type="Proteomes" id="UP000694410">
    <property type="component" value="Unplaced"/>
</dbReference>
<feature type="domain" description="AMP-dependent synthetase/ligase" evidence="15">
    <location>
        <begin position="70"/>
        <end position="431"/>
    </location>
</feature>
<dbReference type="Gene3D" id="3.30.300.30">
    <property type="match status" value="1"/>
</dbReference>
<reference evidence="17" key="2">
    <citation type="submission" date="2025-09" db="UniProtKB">
        <authorList>
            <consortium name="Ensembl"/>
        </authorList>
    </citation>
    <scope>IDENTIFICATION</scope>
</reference>
<gene>
    <name evidence="17" type="primary">LOC111935998</name>
</gene>
<keyword evidence="5" id="KW-0479">Metal-binding</keyword>
<dbReference type="Gene3D" id="3.40.50.12780">
    <property type="entry name" value="N-terminal domain of ligase-like"/>
    <property type="match status" value="1"/>
</dbReference>
<dbReference type="GO" id="GO:0004321">
    <property type="term" value="F:fatty-acyl-CoA synthase activity"/>
    <property type="evidence" value="ECO:0007669"/>
    <property type="project" value="TreeGrafter"/>
</dbReference>
<dbReference type="Ensembl" id="ENSCCET00000036173.1">
    <property type="protein sequence ID" value="ENSCCEP00000024030.1"/>
    <property type="gene ID" value="ENSCCEG00000021139.1"/>
</dbReference>
<evidence type="ECO:0000256" key="14">
    <source>
        <dbReference type="ARBA" id="ARBA00048477"/>
    </source>
</evidence>
<comment type="similarity">
    <text evidence="3">Belongs to the ATP-dependent AMP-binding enzyme family.</text>
</comment>
<dbReference type="InterPro" id="IPR042099">
    <property type="entry name" value="ANL_N_sf"/>
</dbReference>
<evidence type="ECO:0000256" key="1">
    <source>
        <dbReference type="ARBA" id="ARBA00001936"/>
    </source>
</evidence>
<evidence type="ECO:0000259" key="16">
    <source>
        <dbReference type="Pfam" id="PF13193"/>
    </source>
</evidence>
<evidence type="ECO:0000256" key="13">
    <source>
        <dbReference type="ARBA" id="ARBA00039009"/>
    </source>
</evidence>
<protein>
    <recommendedName>
        <fullName evidence="13">medium-chain acyl-CoA ligase</fullName>
        <ecNumber evidence="13">6.2.1.2</ecNumber>
    </recommendedName>
</protein>
<keyword evidence="18" id="KW-1185">Reference proteome</keyword>